<protein>
    <submittedName>
        <fullName evidence="1">Uncharacterized protein</fullName>
    </submittedName>
</protein>
<reference evidence="2" key="1">
    <citation type="journal article" date="2019" name="Int. J. Syst. Evol. Microbiol.">
        <title>The Global Catalogue of Microorganisms (GCM) 10K type strain sequencing project: providing services to taxonomists for standard genome sequencing and annotation.</title>
        <authorList>
            <consortium name="The Broad Institute Genomics Platform"/>
            <consortium name="The Broad Institute Genome Sequencing Center for Infectious Disease"/>
            <person name="Wu L."/>
            <person name="Ma J."/>
        </authorList>
    </citation>
    <scope>NUCLEOTIDE SEQUENCE [LARGE SCALE GENOMIC DNA]</scope>
    <source>
        <strain evidence="2">CGMCC 4.1434</strain>
    </source>
</reference>
<comment type="caution">
    <text evidence="1">The sequence shown here is derived from an EMBL/GenBank/DDBJ whole genome shotgun (WGS) entry which is preliminary data.</text>
</comment>
<proteinExistence type="predicted"/>
<keyword evidence="2" id="KW-1185">Reference proteome</keyword>
<dbReference type="Proteomes" id="UP001596109">
    <property type="component" value="Unassembled WGS sequence"/>
</dbReference>
<gene>
    <name evidence="1" type="ORF">ACFPRA_22540</name>
</gene>
<evidence type="ECO:0000313" key="1">
    <source>
        <dbReference type="EMBL" id="MFC5591668.1"/>
    </source>
</evidence>
<name>A0ABW0TS32_9BACL</name>
<dbReference type="EMBL" id="JBHSNO010000016">
    <property type="protein sequence ID" value="MFC5591668.1"/>
    <property type="molecule type" value="Genomic_DNA"/>
</dbReference>
<dbReference type="RefSeq" id="WP_381439745.1">
    <property type="nucleotide sequence ID" value="NZ_JBHSNO010000016.1"/>
</dbReference>
<evidence type="ECO:0000313" key="2">
    <source>
        <dbReference type="Proteomes" id="UP001596109"/>
    </source>
</evidence>
<sequence length="82" mass="9115">MVSKQLERLVSNGKKGSVNKSFICYVDEKRERKFLVFKFDGVHLLDGKGVSNKLKLLSDIEDIFLSIENGDVKVIGSGNIGI</sequence>
<accession>A0ABW0TS32</accession>
<organism evidence="1 2">
    <name type="scientific">Sporosarcina soli</name>
    <dbReference type="NCBI Taxonomy" id="334736"/>
    <lineage>
        <taxon>Bacteria</taxon>
        <taxon>Bacillati</taxon>
        <taxon>Bacillota</taxon>
        <taxon>Bacilli</taxon>
        <taxon>Bacillales</taxon>
        <taxon>Caryophanaceae</taxon>
        <taxon>Sporosarcina</taxon>
    </lineage>
</organism>